<dbReference type="AlphaFoldDB" id="A0A421EXN4"/>
<reference evidence="6" key="3">
    <citation type="submission" date="2020-06" db="EMBL/GenBank/DDBJ databases">
        <authorList>
            <person name="Studholme D.J."/>
        </authorList>
    </citation>
    <scope>NUCLEOTIDE SEQUENCE</scope>
    <source>
        <strain evidence="7">NZFS 2646</strain>
        <strain evidence="6">NZFS 3630</strain>
    </source>
</reference>
<evidence type="ECO:0000256" key="5">
    <source>
        <dbReference type="SAM" id="MobiDB-lite"/>
    </source>
</evidence>
<sequence length="290" mass="31336">MKTVASTYTNEENQPKPNFRQVGTRATGAVLRGAAVLRQPPPDPNLKVSSIPSKYETVLHRDANERNGFGNRTTRFGDCENELPGPGQYYKRSTFVRSTADSGSVSRLGYSTAVAILTLPAEPRMEHKPQNRKHGMSSFANTPTRSNNQSQGAAIPGPGDYNTTLESSAYAHNVARSVFSSKTQRGWGAPAELPAPGQYDNPIQIGQSLRNNQCPQSTFKSSVKRLGSNTTSTPGPGAYNAEDAESALRYDWVSKAHGSAAFHTGNIDRFGRVPGKMVTDGELGKDNNCE</sequence>
<dbReference type="Proteomes" id="UP000285883">
    <property type="component" value="Unassembled WGS sequence"/>
</dbReference>
<dbReference type="GO" id="GO:0044727">
    <property type="term" value="P:epigenetic programing of male pronucleus"/>
    <property type="evidence" value="ECO:0007669"/>
    <property type="project" value="TreeGrafter"/>
</dbReference>
<dbReference type="EMBL" id="JPWU03000374">
    <property type="protein sequence ID" value="KAG2518253.1"/>
    <property type="molecule type" value="Genomic_DNA"/>
</dbReference>
<protein>
    <submittedName>
        <fullName evidence="8">Uncharacterized protein</fullName>
    </submittedName>
</protein>
<feature type="region of interest" description="Disordered" evidence="5">
    <location>
        <begin position="219"/>
        <end position="239"/>
    </location>
</feature>
<evidence type="ECO:0000313" key="9">
    <source>
        <dbReference type="EMBL" id="RLN78170.1"/>
    </source>
</evidence>
<gene>
    <name evidence="8" type="ORF">BBI17_004110</name>
    <name evidence="9" type="ORF">BBO99_00006160</name>
    <name evidence="7" type="ORF">JM16_003604</name>
    <name evidence="6" type="ORF">JM18_006442</name>
</gene>
<feature type="region of interest" description="Disordered" evidence="5">
    <location>
        <begin position="121"/>
        <end position="161"/>
    </location>
</feature>
<dbReference type="Pfam" id="PF07004">
    <property type="entry name" value="SHIPPO-rpt"/>
    <property type="match status" value="3"/>
</dbReference>
<reference evidence="6" key="1">
    <citation type="journal article" date="2015" name="Genom Data">
        <title>Genome sequences of six Phytophthora species associated with forests in New Zealand.</title>
        <authorList>
            <person name="Studholme D.J."/>
            <person name="McDougal R.L."/>
            <person name="Sambles C."/>
            <person name="Hansen E."/>
            <person name="Hardy G."/>
            <person name="Grant M."/>
            <person name="Ganley R.J."/>
            <person name="Williams N.M."/>
        </authorList>
    </citation>
    <scope>NUCLEOTIDE SEQUENCE</scope>
    <source>
        <strain evidence="7">NZFS 2646</strain>
        <strain evidence="6">NZFS 3630</strain>
    </source>
</reference>
<keyword evidence="4" id="KW-0539">Nucleus</keyword>
<organism evidence="8 11">
    <name type="scientific">Phytophthora kernoviae</name>
    <dbReference type="NCBI Taxonomy" id="325452"/>
    <lineage>
        <taxon>Eukaryota</taxon>
        <taxon>Sar</taxon>
        <taxon>Stramenopiles</taxon>
        <taxon>Oomycota</taxon>
        <taxon>Peronosporomycetes</taxon>
        <taxon>Peronosporales</taxon>
        <taxon>Peronosporaceae</taxon>
        <taxon>Phytophthora</taxon>
    </lineage>
</organism>
<evidence type="ECO:0000256" key="3">
    <source>
        <dbReference type="ARBA" id="ARBA00022490"/>
    </source>
</evidence>
<comment type="caution">
    <text evidence="8">The sequence shown here is derived from an EMBL/GenBank/DDBJ whole genome shotgun (WGS) entry which is preliminary data.</text>
</comment>
<dbReference type="InterPro" id="IPR010736">
    <property type="entry name" value="SHIPPO-rpt"/>
</dbReference>
<evidence type="ECO:0000256" key="2">
    <source>
        <dbReference type="ARBA" id="ARBA00004496"/>
    </source>
</evidence>
<dbReference type="GO" id="GO:0005634">
    <property type="term" value="C:nucleus"/>
    <property type="evidence" value="ECO:0007669"/>
    <property type="project" value="UniProtKB-SubCell"/>
</dbReference>
<comment type="subcellular location">
    <subcellularLocation>
        <location evidence="2">Cytoplasm</location>
    </subcellularLocation>
    <subcellularLocation>
        <location evidence="1">Nucleus</location>
    </subcellularLocation>
</comment>
<evidence type="ECO:0000313" key="7">
    <source>
        <dbReference type="EMBL" id="KAG2524578.1"/>
    </source>
</evidence>
<dbReference type="GO" id="GO:0003682">
    <property type="term" value="F:chromatin binding"/>
    <property type="evidence" value="ECO:0007669"/>
    <property type="project" value="TreeGrafter"/>
</dbReference>
<evidence type="ECO:0000313" key="11">
    <source>
        <dbReference type="Proteomes" id="UP000285883"/>
    </source>
</evidence>
<evidence type="ECO:0000256" key="1">
    <source>
        <dbReference type="ARBA" id="ARBA00004123"/>
    </source>
</evidence>
<dbReference type="EMBL" id="MAYM02001872">
    <property type="protein sequence ID" value="RLN10188.1"/>
    <property type="molecule type" value="Genomic_DNA"/>
</dbReference>
<dbReference type="PANTHER" id="PTHR35678:SF1">
    <property type="entry name" value="PROTEIN STPG4"/>
    <property type="match status" value="1"/>
</dbReference>
<feature type="compositionally biased region" description="Polar residues" evidence="5">
    <location>
        <begin position="219"/>
        <end position="234"/>
    </location>
</feature>
<dbReference type="Proteomes" id="UP000285624">
    <property type="component" value="Unassembled WGS sequence"/>
</dbReference>
<dbReference type="EMBL" id="MBDN02000203">
    <property type="protein sequence ID" value="RLN78170.1"/>
    <property type="molecule type" value="Genomic_DNA"/>
</dbReference>
<name>A0A421EXN4_9STRA</name>
<proteinExistence type="predicted"/>
<evidence type="ECO:0000313" key="8">
    <source>
        <dbReference type="EMBL" id="RLN10188.1"/>
    </source>
</evidence>
<reference evidence="10 11" key="2">
    <citation type="submission" date="2018-07" db="EMBL/GenBank/DDBJ databases">
        <title>Genome sequencing of oomycete isolates from Chile give support for New Zealand origin for Phytophthora kernoviae and make available the first Nothophytophthora sp. genome.</title>
        <authorList>
            <person name="Studholme D.J."/>
            <person name="Sanfuentes E."/>
            <person name="Panda P."/>
            <person name="Hill R."/>
            <person name="Sambles C."/>
            <person name="Grant M."/>
            <person name="Williams N.M."/>
            <person name="Mcdougal R.L."/>
        </authorList>
    </citation>
    <scope>NUCLEOTIDE SEQUENCE [LARGE SCALE GENOMIC DNA]</scope>
    <source>
        <strain evidence="8">Chile2</strain>
        <strain evidence="9">Chile4</strain>
    </source>
</reference>
<dbReference type="Proteomes" id="UP000792063">
    <property type="component" value="Unassembled WGS sequence"/>
</dbReference>
<dbReference type="GO" id="GO:0042393">
    <property type="term" value="F:histone binding"/>
    <property type="evidence" value="ECO:0007669"/>
    <property type="project" value="TreeGrafter"/>
</dbReference>
<accession>A0A421EXN4</accession>
<evidence type="ECO:0000256" key="4">
    <source>
        <dbReference type="ARBA" id="ARBA00023242"/>
    </source>
</evidence>
<feature type="compositionally biased region" description="Polar residues" evidence="5">
    <location>
        <begin position="1"/>
        <end position="16"/>
    </location>
</feature>
<dbReference type="Proteomes" id="UP000785171">
    <property type="component" value="Unassembled WGS sequence"/>
</dbReference>
<evidence type="ECO:0000313" key="10">
    <source>
        <dbReference type="Proteomes" id="UP000285624"/>
    </source>
</evidence>
<evidence type="ECO:0000313" key="6">
    <source>
        <dbReference type="EMBL" id="KAG2518253.1"/>
    </source>
</evidence>
<keyword evidence="3" id="KW-0963">Cytoplasm</keyword>
<keyword evidence="10" id="KW-1185">Reference proteome</keyword>
<dbReference type="GO" id="GO:0005737">
    <property type="term" value="C:cytoplasm"/>
    <property type="evidence" value="ECO:0007669"/>
    <property type="project" value="UniProtKB-SubCell"/>
</dbReference>
<feature type="compositionally biased region" description="Polar residues" evidence="5">
    <location>
        <begin position="138"/>
        <end position="152"/>
    </location>
</feature>
<dbReference type="PANTHER" id="PTHR35678">
    <property type="entry name" value="PROTEIN STPG4"/>
    <property type="match status" value="1"/>
</dbReference>
<dbReference type="EMBL" id="JPWV03000111">
    <property type="protein sequence ID" value="KAG2524578.1"/>
    <property type="molecule type" value="Genomic_DNA"/>
</dbReference>
<feature type="region of interest" description="Disordered" evidence="5">
    <location>
        <begin position="1"/>
        <end position="24"/>
    </location>
</feature>